<keyword evidence="2" id="KW-0732">Signal</keyword>
<reference evidence="3 4" key="1">
    <citation type="submission" date="2019-02" db="EMBL/GenBank/DDBJ databases">
        <title>Genomic Encyclopedia of Type Strains, Phase IV (KMG-IV): sequencing the most valuable type-strain genomes for metagenomic binning, comparative biology and taxonomic classification.</title>
        <authorList>
            <person name="Goeker M."/>
        </authorList>
    </citation>
    <scope>NUCLEOTIDE SEQUENCE [LARGE SCALE GENOMIC DNA]</scope>
    <source>
        <strain evidence="3 4">DSM 105135</strain>
    </source>
</reference>
<comment type="caution">
    <text evidence="3">The sequence shown here is derived from an EMBL/GenBank/DDBJ whole genome shotgun (WGS) entry which is preliminary data.</text>
</comment>
<proteinExistence type="predicted"/>
<evidence type="ECO:0000256" key="1">
    <source>
        <dbReference type="SAM" id="MobiDB-lite"/>
    </source>
</evidence>
<dbReference type="Proteomes" id="UP000292423">
    <property type="component" value="Unassembled WGS sequence"/>
</dbReference>
<protein>
    <recommendedName>
        <fullName evidence="5">TolA protein</fullName>
    </recommendedName>
</protein>
<feature type="compositionally biased region" description="Basic and acidic residues" evidence="1">
    <location>
        <begin position="135"/>
        <end position="149"/>
    </location>
</feature>
<sequence>MLNARSVTLLGSLGLLIASLPAAALTPGPTDPSQCPTYWQISNEHAETYSRTYQAVFDQSKANYQQCYQYGSMTRERFACDGRAHQWHEANRAKAEAEYERVKAAYEQRREQCLGIANRNKADLEAQKKLAETQRRLNEQAERQQEQLRTEAFNAEMRRGQAERDAYNRAAEERNRQVQQQYQAQQQAQQQAAVARQAEAQRQAQIRAEQAARQAQAEAEQQQALHEMRMSLLEQTSKDSQARLESARQDHEAVAAANADEETLLAQMMAKMEAAPRAVREIKTDIANSPLGQAVGTLNDLGKSSGGDIARAATGGRGEADETGRLEYRRAADEPAGSSAAPSASGSVALPGGDESGSADGTCRITPESFALPPANASITAQTENLMYRLDRMLAQLDSECAGSPDYAKARRELIDARDKAEEACNAVQSGGRRCTPARHF</sequence>
<keyword evidence="4" id="KW-1185">Reference proteome</keyword>
<dbReference type="AlphaFoldDB" id="A0A4Q7ZCM3"/>
<evidence type="ECO:0008006" key="5">
    <source>
        <dbReference type="Google" id="ProtNLM"/>
    </source>
</evidence>
<evidence type="ECO:0000313" key="4">
    <source>
        <dbReference type="Proteomes" id="UP000292423"/>
    </source>
</evidence>
<dbReference type="OrthoDB" id="8863349at2"/>
<gene>
    <name evidence="3" type="ORF">EV700_0913</name>
</gene>
<feature type="signal peptide" evidence="2">
    <location>
        <begin position="1"/>
        <end position="24"/>
    </location>
</feature>
<evidence type="ECO:0000313" key="3">
    <source>
        <dbReference type="EMBL" id="RZU47944.1"/>
    </source>
</evidence>
<feature type="compositionally biased region" description="Low complexity" evidence="1">
    <location>
        <begin position="334"/>
        <end position="353"/>
    </location>
</feature>
<accession>A0A4Q7ZCM3</accession>
<dbReference type="RefSeq" id="WP_130411150.1">
    <property type="nucleotide sequence ID" value="NZ_SHKX01000010.1"/>
</dbReference>
<organism evidence="3 4">
    <name type="scientific">Fluviicoccus keumensis</name>
    <dbReference type="NCBI Taxonomy" id="1435465"/>
    <lineage>
        <taxon>Bacteria</taxon>
        <taxon>Pseudomonadati</taxon>
        <taxon>Pseudomonadota</taxon>
        <taxon>Gammaproteobacteria</taxon>
        <taxon>Moraxellales</taxon>
        <taxon>Moraxellaceae</taxon>
        <taxon>Fluviicoccus</taxon>
    </lineage>
</organism>
<feature type="region of interest" description="Disordered" evidence="1">
    <location>
        <begin position="298"/>
        <end position="362"/>
    </location>
</feature>
<dbReference type="EMBL" id="SHKX01000010">
    <property type="protein sequence ID" value="RZU47944.1"/>
    <property type="molecule type" value="Genomic_DNA"/>
</dbReference>
<feature type="chain" id="PRO_5020969741" description="TolA protein" evidence="2">
    <location>
        <begin position="25"/>
        <end position="441"/>
    </location>
</feature>
<feature type="compositionally biased region" description="Basic and acidic residues" evidence="1">
    <location>
        <begin position="318"/>
        <end position="333"/>
    </location>
</feature>
<evidence type="ECO:0000256" key="2">
    <source>
        <dbReference type="SAM" id="SignalP"/>
    </source>
</evidence>
<name>A0A4Q7ZCM3_9GAMM</name>
<feature type="region of interest" description="Disordered" evidence="1">
    <location>
        <begin position="135"/>
        <end position="163"/>
    </location>
</feature>